<evidence type="ECO:0000256" key="13">
    <source>
        <dbReference type="SAM" id="Coils"/>
    </source>
</evidence>
<evidence type="ECO:0000256" key="12">
    <source>
        <dbReference type="RuleBase" id="RU368011"/>
    </source>
</evidence>
<dbReference type="Gene3D" id="3.30.160.570">
    <property type="entry name" value="Ncd80 complex, Spc24 subunit"/>
    <property type="match status" value="1"/>
</dbReference>
<evidence type="ECO:0000256" key="10">
    <source>
        <dbReference type="ARBA" id="ARBA00023328"/>
    </source>
</evidence>
<comment type="function">
    <text evidence="11">Acts as a component of the essential kinetochore-associated NDC80 complex, which is required for chromosome segregation and spindle checkpoint activity. Required for kinetochore integrity and the organization of stable microtubule binding sites in the outer plate of the kinetochore. The NDC80 complex synergistically enhances the affinity of the SKA1 complex for microtubules and may allow the NDC80 complex to track depolymerizing microtubules.</text>
</comment>
<keyword evidence="4 12" id="KW-0132">Cell division</keyword>
<feature type="coiled-coil region" evidence="13">
    <location>
        <begin position="59"/>
        <end position="151"/>
    </location>
</feature>
<dbReference type="PANTHER" id="PTHR22142">
    <property type="match status" value="1"/>
</dbReference>
<evidence type="ECO:0000256" key="11">
    <source>
        <dbReference type="ARBA" id="ARBA00045419"/>
    </source>
</evidence>
<comment type="subunit">
    <text evidence="12">Component of the NDC80 complex.</text>
</comment>
<keyword evidence="8 12" id="KW-0539">Nucleus</keyword>
<dbReference type="GO" id="GO:0007059">
    <property type="term" value="P:chromosome segregation"/>
    <property type="evidence" value="ECO:0007669"/>
    <property type="project" value="TreeGrafter"/>
</dbReference>
<comment type="subcellular location">
    <subcellularLocation>
        <location evidence="12">Nucleus</location>
    </subcellularLocation>
    <subcellularLocation>
        <location evidence="12">Chromosome</location>
        <location evidence="12">Centromere</location>
        <location evidence="12">Kinetochore</location>
    </subcellularLocation>
</comment>
<evidence type="ECO:0000256" key="3">
    <source>
        <dbReference type="ARBA" id="ARBA00022454"/>
    </source>
</evidence>
<comment type="similarity">
    <text evidence="1 12">Belongs to the SPC24 family.</text>
</comment>
<keyword evidence="3 12" id="KW-0158">Chromosome</keyword>
<keyword evidence="15" id="KW-1185">Reference proteome</keyword>
<feature type="non-terminal residue" evidence="14">
    <location>
        <position position="1"/>
    </location>
</feature>
<sequence length="217" mass="24847">PHSPSFLHSLLFLQETAGFPPMEELEELSQELLRELSSGCTEELLRRGLERRERLDTRLLEAQRKARGLTEGLAEAEAKVFQRLQEAQADVQRLRRRSQELDTELERVQGTLSSAKDRTQYPGAARGSCGGGELQEQLRQLEHDKDEEEEHSLPPDVYVAQLYYEISRINWDYSAEPGRIRGIHYGPDIAVPLDMDEAQHSGTFVSDYLWGLVPTEW</sequence>
<dbReference type="GO" id="GO:0051301">
    <property type="term" value="P:cell division"/>
    <property type="evidence" value="ECO:0007669"/>
    <property type="project" value="UniProtKB-UniRule"/>
</dbReference>
<dbReference type="Pfam" id="PF08286">
    <property type="entry name" value="Spc24"/>
    <property type="match status" value="1"/>
</dbReference>
<dbReference type="GO" id="GO:0008017">
    <property type="term" value="F:microtubule binding"/>
    <property type="evidence" value="ECO:0007669"/>
    <property type="project" value="TreeGrafter"/>
</dbReference>
<evidence type="ECO:0000256" key="5">
    <source>
        <dbReference type="ARBA" id="ARBA00022776"/>
    </source>
</evidence>
<evidence type="ECO:0000256" key="2">
    <source>
        <dbReference type="ARBA" id="ARBA00013690"/>
    </source>
</evidence>
<feature type="non-terminal residue" evidence="14">
    <location>
        <position position="217"/>
    </location>
</feature>
<dbReference type="AlphaFoldDB" id="A0A7L4LK82"/>
<reference evidence="14 15" key="1">
    <citation type="submission" date="2019-09" db="EMBL/GenBank/DDBJ databases">
        <title>Bird 10,000 Genomes (B10K) Project - Family phase.</title>
        <authorList>
            <person name="Zhang G."/>
        </authorList>
    </citation>
    <scope>NUCLEOTIDE SEQUENCE [LARGE SCALE GENOMIC DNA]</scope>
    <source>
        <strain evidence="14">B10K-OTA-212792</strain>
        <tissue evidence="14">Blood</tissue>
    </source>
</reference>
<evidence type="ECO:0000313" key="14">
    <source>
        <dbReference type="EMBL" id="NXY65672.1"/>
    </source>
</evidence>
<evidence type="ECO:0000256" key="9">
    <source>
        <dbReference type="ARBA" id="ARBA00023306"/>
    </source>
</evidence>
<dbReference type="CDD" id="cd11565">
    <property type="entry name" value="RWD_Spc24"/>
    <property type="match status" value="1"/>
</dbReference>
<proteinExistence type="inferred from homology"/>
<protein>
    <recommendedName>
        <fullName evidence="2 12">Kinetochore protein Spc24</fullName>
    </recommendedName>
</protein>
<keyword evidence="7 13" id="KW-0175">Coiled coil</keyword>
<evidence type="ECO:0000256" key="4">
    <source>
        <dbReference type="ARBA" id="ARBA00022618"/>
    </source>
</evidence>
<dbReference type="Proteomes" id="UP000576729">
    <property type="component" value="Unassembled WGS sequence"/>
</dbReference>
<evidence type="ECO:0000256" key="8">
    <source>
        <dbReference type="ARBA" id="ARBA00023242"/>
    </source>
</evidence>
<evidence type="ECO:0000256" key="6">
    <source>
        <dbReference type="ARBA" id="ARBA00022838"/>
    </source>
</evidence>
<dbReference type="PANTHER" id="PTHR22142:SF2">
    <property type="entry name" value="KINETOCHORE PROTEIN SPC24"/>
    <property type="match status" value="1"/>
</dbReference>
<evidence type="ECO:0000256" key="7">
    <source>
        <dbReference type="ARBA" id="ARBA00023054"/>
    </source>
</evidence>
<organism evidence="14 15">
    <name type="scientific">Callaeas wilsoni</name>
    <name type="common">North Island kokako</name>
    <dbReference type="NCBI Taxonomy" id="1347786"/>
    <lineage>
        <taxon>Eukaryota</taxon>
        <taxon>Metazoa</taxon>
        <taxon>Chordata</taxon>
        <taxon>Craniata</taxon>
        <taxon>Vertebrata</taxon>
        <taxon>Euteleostomi</taxon>
        <taxon>Archelosauria</taxon>
        <taxon>Archosauria</taxon>
        <taxon>Dinosauria</taxon>
        <taxon>Saurischia</taxon>
        <taxon>Theropoda</taxon>
        <taxon>Coelurosauria</taxon>
        <taxon>Aves</taxon>
        <taxon>Neognathae</taxon>
        <taxon>Neoaves</taxon>
        <taxon>Telluraves</taxon>
        <taxon>Australaves</taxon>
        <taxon>Passeriformes</taxon>
        <taxon>Corvoidea</taxon>
        <taxon>Callaeidae</taxon>
        <taxon>Callaeas</taxon>
    </lineage>
</organism>
<keyword evidence="6 12" id="KW-0995">Kinetochore</keyword>
<dbReference type="GO" id="GO:0031262">
    <property type="term" value="C:Ndc80 complex"/>
    <property type="evidence" value="ECO:0007669"/>
    <property type="project" value="TreeGrafter"/>
</dbReference>
<name>A0A7L4LK82_9CORV</name>
<dbReference type="EMBL" id="VWPU01021498">
    <property type="protein sequence ID" value="NXY65672.1"/>
    <property type="molecule type" value="Genomic_DNA"/>
</dbReference>
<accession>A0A7L4LK82</accession>
<keyword evidence="5 12" id="KW-0498">Mitosis</keyword>
<keyword evidence="10 12" id="KW-0137">Centromere</keyword>
<evidence type="ECO:0000313" key="15">
    <source>
        <dbReference type="Proteomes" id="UP000576729"/>
    </source>
</evidence>
<evidence type="ECO:0000256" key="1">
    <source>
        <dbReference type="ARBA" id="ARBA00007804"/>
    </source>
</evidence>
<dbReference type="GO" id="GO:0005634">
    <property type="term" value="C:nucleus"/>
    <property type="evidence" value="ECO:0007669"/>
    <property type="project" value="UniProtKB-SubCell"/>
</dbReference>
<dbReference type="InterPro" id="IPR013252">
    <property type="entry name" value="Ndc80_Spc24"/>
</dbReference>
<comment type="caution">
    <text evidence="14">The sequence shown here is derived from an EMBL/GenBank/DDBJ whole genome shotgun (WGS) entry which is preliminary data.</text>
</comment>
<keyword evidence="9 12" id="KW-0131">Cell cycle</keyword>
<gene>
    <name evidence="14" type="primary">Spc24</name>
    <name evidence="14" type="ORF">CALWIL_R16186</name>
</gene>